<dbReference type="InterPro" id="IPR036162">
    <property type="entry name" value="Resolvase-like_N_sf"/>
</dbReference>
<proteinExistence type="predicted"/>
<dbReference type="GO" id="GO:0003677">
    <property type="term" value="F:DNA binding"/>
    <property type="evidence" value="ECO:0007669"/>
    <property type="project" value="InterPro"/>
</dbReference>
<reference evidence="3" key="1">
    <citation type="submission" date="2022-06" db="EMBL/GenBank/DDBJ databases">
        <title>WGS of actinobacteria.</title>
        <authorList>
            <person name="Thawai C."/>
        </authorList>
    </citation>
    <scope>NUCLEOTIDE SEQUENCE</scope>
    <source>
        <strain evidence="3">DSM 42010</strain>
    </source>
</reference>
<evidence type="ECO:0000256" key="1">
    <source>
        <dbReference type="SAM" id="MobiDB-lite"/>
    </source>
</evidence>
<comment type="caution">
    <text evidence="3">The sequence shown here is derived from an EMBL/GenBank/DDBJ whole genome shotgun (WGS) entry which is preliminary data.</text>
</comment>
<evidence type="ECO:0000259" key="2">
    <source>
        <dbReference type="Pfam" id="PF00239"/>
    </source>
</evidence>
<feature type="region of interest" description="Disordered" evidence="1">
    <location>
        <begin position="30"/>
        <end position="56"/>
    </location>
</feature>
<dbReference type="GO" id="GO:0000150">
    <property type="term" value="F:DNA strand exchange activity"/>
    <property type="evidence" value="ECO:0007669"/>
    <property type="project" value="InterPro"/>
</dbReference>
<dbReference type="Pfam" id="PF00239">
    <property type="entry name" value="Resolvase"/>
    <property type="match status" value="1"/>
</dbReference>
<dbReference type="AlphaFoldDB" id="A0A9X2LV62"/>
<dbReference type="Gene3D" id="3.40.50.1390">
    <property type="entry name" value="Resolvase, N-terminal catalytic domain"/>
    <property type="match status" value="1"/>
</dbReference>
<dbReference type="InterPro" id="IPR006119">
    <property type="entry name" value="Resolv_N"/>
</dbReference>
<accession>A0A9X2LV62</accession>
<gene>
    <name evidence="3" type="ORF">NQU54_19000</name>
</gene>
<dbReference type="SUPFAM" id="SSF53041">
    <property type="entry name" value="Resolvase-like"/>
    <property type="match status" value="1"/>
</dbReference>
<feature type="compositionally biased region" description="Low complexity" evidence="1">
    <location>
        <begin position="37"/>
        <end position="50"/>
    </location>
</feature>
<name>A0A9X2LV62_STRMQ</name>
<keyword evidence="4" id="KW-1185">Reference proteome</keyword>
<dbReference type="EMBL" id="JANIIC010000020">
    <property type="protein sequence ID" value="MCQ8831095.1"/>
    <property type="molecule type" value="Genomic_DNA"/>
</dbReference>
<evidence type="ECO:0000313" key="3">
    <source>
        <dbReference type="EMBL" id="MCQ8831095.1"/>
    </source>
</evidence>
<dbReference type="Proteomes" id="UP001142400">
    <property type="component" value="Unassembled WGS sequence"/>
</dbReference>
<dbReference type="RefSeq" id="WP_257632074.1">
    <property type="nucleotide sequence ID" value="NZ_JANIIC010000020.1"/>
</dbReference>
<organism evidence="3 4">
    <name type="scientific">Streptomyces malaysiensis subsp. samsunensis</name>
    <dbReference type="NCBI Taxonomy" id="459658"/>
    <lineage>
        <taxon>Bacteria</taxon>
        <taxon>Bacillati</taxon>
        <taxon>Actinomycetota</taxon>
        <taxon>Actinomycetes</taxon>
        <taxon>Kitasatosporales</taxon>
        <taxon>Streptomycetaceae</taxon>
        <taxon>Streptomyces</taxon>
        <taxon>Streptomyces violaceusniger group</taxon>
    </lineage>
</organism>
<sequence length="134" mass="14678">MSDQPCFCEKISTRVKTRPELEKALKLAYDIKEAPPNRRSSSPSTNSSTRTTRRPELEAAVKLAGEIRFSGVAVTLVVHEHKRLGRGIELAMLAEELKAGDIGLEFLTGELKGLHDPSGIVFTVLAAMSGMERE</sequence>
<feature type="domain" description="Resolvase/invertase-type recombinase catalytic" evidence="2">
    <location>
        <begin position="47"/>
        <end position="134"/>
    </location>
</feature>
<evidence type="ECO:0000313" key="4">
    <source>
        <dbReference type="Proteomes" id="UP001142400"/>
    </source>
</evidence>
<protein>
    <submittedName>
        <fullName evidence="3">Recombinase family protein</fullName>
    </submittedName>
</protein>